<evidence type="ECO:0000313" key="3">
    <source>
        <dbReference type="EMBL" id="QKX54213.1"/>
    </source>
</evidence>
<evidence type="ECO:0000256" key="1">
    <source>
        <dbReference type="SAM" id="MobiDB-lite"/>
    </source>
</evidence>
<evidence type="ECO:0000313" key="4">
    <source>
        <dbReference type="Proteomes" id="UP000509510"/>
    </source>
</evidence>
<dbReference type="Pfam" id="PF00149">
    <property type="entry name" value="Metallophos"/>
    <property type="match status" value="1"/>
</dbReference>
<dbReference type="OrthoDB" id="783096at2759"/>
<reference evidence="4" key="1">
    <citation type="submission" date="2020-06" db="EMBL/GenBank/DDBJ databases">
        <title>A chromosome-scale genome assembly of Talaromyces rugulosus W13939.</title>
        <authorList>
            <person name="Wang B."/>
            <person name="Guo L."/>
            <person name="Ye K."/>
            <person name="Wang L."/>
        </authorList>
    </citation>
    <scope>NUCLEOTIDE SEQUENCE [LARGE SCALE GENOMIC DNA]</scope>
    <source>
        <strain evidence="4">W13939</strain>
    </source>
</reference>
<dbReference type="Proteomes" id="UP000509510">
    <property type="component" value="Chromosome I"/>
</dbReference>
<keyword evidence="4" id="KW-1185">Reference proteome</keyword>
<proteinExistence type="predicted"/>
<dbReference type="PANTHER" id="PTHR32440:SF11">
    <property type="entry name" value="METALLOPHOSPHOESTERASE DOMAIN-CONTAINING PROTEIN"/>
    <property type="match status" value="1"/>
</dbReference>
<feature type="domain" description="Calcineurin-like phosphoesterase" evidence="2">
    <location>
        <begin position="34"/>
        <end position="295"/>
    </location>
</feature>
<dbReference type="AlphaFoldDB" id="A0A7H8QM12"/>
<gene>
    <name evidence="3" type="ORF">TRUGW13939_01298</name>
</gene>
<name>A0A7H8QM12_TALRU</name>
<dbReference type="EMBL" id="CP055898">
    <property type="protein sequence ID" value="QKX54213.1"/>
    <property type="molecule type" value="Genomic_DNA"/>
</dbReference>
<accession>A0A7H8QM12</accession>
<dbReference type="GO" id="GO:0016788">
    <property type="term" value="F:hydrolase activity, acting on ester bonds"/>
    <property type="evidence" value="ECO:0007669"/>
    <property type="project" value="TreeGrafter"/>
</dbReference>
<evidence type="ECO:0000259" key="2">
    <source>
        <dbReference type="Pfam" id="PF00149"/>
    </source>
</evidence>
<dbReference type="GeneID" id="55988810"/>
<dbReference type="InterPro" id="IPR004843">
    <property type="entry name" value="Calcineurin-like_PHP"/>
</dbReference>
<dbReference type="RefSeq" id="XP_035340392.1">
    <property type="nucleotide sequence ID" value="XM_035484499.1"/>
</dbReference>
<dbReference type="KEGG" id="trg:TRUGW13939_01298"/>
<protein>
    <recommendedName>
        <fullName evidence="2">Calcineurin-like phosphoesterase domain-containing protein</fullName>
    </recommendedName>
</protein>
<dbReference type="SUPFAM" id="SSF56300">
    <property type="entry name" value="Metallo-dependent phosphatases"/>
    <property type="match status" value="1"/>
</dbReference>
<organism evidence="3 4">
    <name type="scientific">Talaromyces rugulosus</name>
    <name type="common">Penicillium rugulosum</name>
    <dbReference type="NCBI Taxonomy" id="121627"/>
    <lineage>
        <taxon>Eukaryota</taxon>
        <taxon>Fungi</taxon>
        <taxon>Dikarya</taxon>
        <taxon>Ascomycota</taxon>
        <taxon>Pezizomycotina</taxon>
        <taxon>Eurotiomycetes</taxon>
        <taxon>Eurotiomycetidae</taxon>
        <taxon>Eurotiales</taxon>
        <taxon>Trichocomaceae</taxon>
        <taxon>Talaromyces</taxon>
        <taxon>Talaromyces sect. Islandici</taxon>
    </lineage>
</organism>
<dbReference type="CDD" id="cd07383">
    <property type="entry name" value="MPP_Dcr2"/>
    <property type="match status" value="1"/>
</dbReference>
<sequence length="384" mass="42550">MRSVVFGFICGTCASALSIPKPLRFTDNGTFQISLFSDLHYGEAEDLDWGPQQDINSTRVMNTILDVEDPQLVVLNGDLITGENTFQHNSTSYVDIIVKPLVARGLSWASTYGNHDSQFNLSRQGIFEREKLYSNSLTGRMVWTHDSGVSNYFLPVYSSDETDLVPQAILWFFDSRGGGEYQREDAQGNGVPISDYVSHSVVNWFKDTNKALTRLHGRTIPSLAFVHIPTTAMLAFQQGPGVDKNREPGINDDNPLAAQGPSDGSLNYTGQDKPFMRALVETPGLLAVFSGHDHGDDWCFKWDSSLPGMDISGNGIDLCFDRHSGYGGYGTWTRGSRQILLDQHAVESHTRTWVRLEDESVSSAVVLNSTYGRDEYPAVLDTDT</sequence>
<dbReference type="GO" id="GO:0005737">
    <property type="term" value="C:cytoplasm"/>
    <property type="evidence" value="ECO:0007669"/>
    <property type="project" value="TreeGrafter"/>
</dbReference>
<dbReference type="PANTHER" id="PTHR32440">
    <property type="entry name" value="PHOSPHATASE DCR2-RELATED-RELATED"/>
    <property type="match status" value="1"/>
</dbReference>
<dbReference type="InterPro" id="IPR029052">
    <property type="entry name" value="Metallo-depent_PP-like"/>
</dbReference>
<dbReference type="Gene3D" id="3.60.21.10">
    <property type="match status" value="1"/>
</dbReference>
<feature type="region of interest" description="Disordered" evidence="1">
    <location>
        <begin position="239"/>
        <end position="263"/>
    </location>
</feature>